<gene>
    <name evidence="1" type="ORF">METZ01_LOCUS57867</name>
</gene>
<proteinExistence type="predicted"/>
<name>A0A381SUI5_9ZZZZ</name>
<dbReference type="EMBL" id="UINC01003289">
    <property type="protein sequence ID" value="SVA05013.1"/>
    <property type="molecule type" value="Genomic_DNA"/>
</dbReference>
<accession>A0A381SUI5</accession>
<protein>
    <submittedName>
        <fullName evidence="1">Uncharacterized protein</fullName>
    </submittedName>
</protein>
<organism evidence="1">
    <name type="scientific">marine metagenome</name>
    <dbReference type="NCBI Taxonomy" id="408172"/>
    <lineage>
        <taxon>unclassified sequences</taxon>
        <taxon>metagenomes</taxon>
        <taxon>ecological metagenomes</taxon>
    </lineage>
</organism>
<reference evidence="1" key="1">
    <citation type="submission" date="2018-05" db="EMBL/GenBank/DDBJ databases">
        <authorList>
            <person name="Lanie J.A."/>
            <person name="Ng W.-L."/>
            <person name="Kazmierczak K.M."/>
            <person name="Andrzejewski T.M."/>
            <person name="Davidsen T.M."/>
            <person name="Wayne K.J."/>
            <person name="Tettelin H."/>
            <person name="Glass J.I."/>
            <person name="Rusch D."/>
            <person name="Podicherti R."/>
            <person name="Tsui H.-C.T."/>
            <person name="Winkler M.E."/>
        </authorList>
    </citation>
    <scope>NUCLEOTIDE SEQUENCE</scope>
</reference>
<sequence>MGIRAEMHYTITYQEVLPPYIIHHQDIEASSIDEAKKIFYKLHPYQDYANEVIVRVDLNIWSGVQKSYDK</sequence>
<evidence type="ECO:0000313" key="1">
    <source>
        <dbReference type="EMBL" id="SVA05013.1"/>
    </source>
</evidence>
<dbReference type="AlphaFoldDB" id="A0A381SUI5"/>